<dbReference type="EMBL" id="JAEACU010000005">
    <property type="protein sequence ID" value="KAH7528489.1"/>
    <property type="molecule type" value="Genomic_DNA"/>
</dbReference>
<gene>
    <name evidence="1" type="ORF">FEM48_Zijuj05G0077600</name>
</gene>
<organism evidence="1 2">
    <name type="scientific">Ziziphus jujuba var. spinosa</name>
    <dbReference type="NCBI Taxonomy" id="714518"/>
    <lineage>
        <taxon>Eukaryota</taxon>
        <taxon>Viridiplantae</taxon>
        <taxon>Streptophyta</taxon>
        <taxon>Embryophyta</taxon>
        <taxon>Tracheophyta</taxon>
        <taxon>Spermatophyta</taxon>
        <taxon>Magnoliopsida</taxon>
        <taxon>eudicotyledons</taxon>
        <taxon>Gunneridae</taxon>
        <taxon>Pentapetalae</taxon>
        <taxon>rosids</taxon>
        <taxon>fabids</taxon>
        <taxon>Rosales</taxon>
        <taxon>Rhamnaceae</taxon>
        <taxon>Paliureae</taxon>
        <taxon>Ziziphus</taxon>
    </lineage>
</organism>
<dbReference type="InterPro" id="IPR029063">
    <property type="entry name" value="SAM-dependent_MTases_sf"/>
</dbReference>
<evidence type="ECO:0000313" key="1">
    <source>
        <dbReference type="EMBL" id="KAH7528489.1"/>
    </source>
</evidence>
<dbReference type="AlphaFoldDB" id="A0A978VDQ0"/>
<proteinExistence type="predicted"/>
<protein>
    <submittedName>
        <fullName evidence="1">Uncharacterized protein</fullName>
    </submittedName>
</protein>
<accession>A0A978VDQ0</accession>
<dbReference type="Gene3D" id="3.40.50.150">
    <property type="entry name" value="Vaccinia Virus protein VP39"/>
    <property type="match status" value="1"/>
</dbReference>
<dbReference type="Proteomes" id="UP000813462">
    <property type="component" value="Unassembled WGS sequence"/>
</dbReference>
<reference evidence="1" key="1">
    <citation type="journal article" date="2021" name="Front. Plant Sci.">
        <title>Chromosome-Scale Genome Assembly for Chinese Sour Jujube and Insights Into Its Genome Evolution and Domestication Signature.</title>
        <authorList>
            <person name="Shen L.-Y."/>
            <person name="Luo H."/>
            <person name="Wang X.-L."/>
            <person name="Wang X.-M."/>
            <person name="Qiu X.-J."/>
            <person name="Liu H."/>
            <person name="Zhou S.-S."/>
            <person name="Jia K.-H."/>
            <person name="Nie S."/>
            <person name="Bao Y.-T."/>
            <person name="Zhang R.-G."/>
            <person name="Yun Q.-Z."/>
            <person name="Chai Y.-H."/>
            <person name="Lu J.-Y."/>
            <person name="Li Y."/>
            <person name="Zhao S.-W."/>
            <person name="Mao J.-F."/>
            <person name="Jia S.-G."/>
            <person name="Mao Y.-M."/>
        </authorList>
    </citation>
    <scope>NUCLEOTIDE SEQUENCE</scope>
    <source>
        <strain evidence="1">AT0</strain>
        <tissue evidence="1">Leaf</tissue>
    </source>
</reference>
<name>A0A978VDQ0_ZIZJJ</name>
<sequence length="106" mass="11941">MHARVAFMKSAPQGNYDAIILHAFINMGHAPEELSDTYSLESVRKALRPGSAMSEPADSLWDNSFDIAETSQINLGVAEGPPKFYNSEKESYRFEKVYDELRNRAL</sequence>
<evidence type="ECO:0000313" key="2">
    <source>
        <dbReference type="Proteomes" id="UP000813462"/>
    </source>
</evidence>
<comment type="caution">
    <text evidence="1">The sequence shown here is derived from an EMBL/GenBank/DDBJ whole genome shotgun (WGS) entry which is preliminary data.</text>
</comment>